<evidence type="ECO:0000313" key="3">
    <source>
        <dbReference type="EMBL" id="GAP27123.1"/>
    </source>
</evidence>
<dbReference type="EMBL" id="BBYQ01000014">
    <property type="protein sequence ID" value="GAP27123.1"/>
    <property type="molecule type" value="Genomic_DNA"/>
</dbReference>
<evidence type="ECO:0000256" key="1">
    <source>
        <dbReference type="SAM" id="SignalP"/>
    </source>
</evidence>
<name>A0ABC9YPK9_9NOCA</name>
<dbReference type="EMBL" id="CP017839">
    <property type="protein sequence ID" value="APA95221.1"/>
    <property type="molecule type" value="Genomic_DNA"/>
</dbReference>
<dbReference type="KEGG" id="nsr:NS506_01148"/>
<organism evidence="3 4">
    <name type="scientific">Nocardia seriolae</name>
    <dbReference type="NCBI Taxonomy" id="37332"/>
    <lineage>
        <taxon>Bacteria</taxon>
        <taxon>Bacillati</taxon>
        <taxon>Actinomycetota</taxon>
        <taxon>Actinomycetes</taxon>
        <taxon>Mycobacteriales</taxon>
        <taxon>Nocardiaceae</taxon>
        <taxon>Nocardia</taxon>
    </lineage>
</organism>
<evidence type="ECO:0000313" key="5">
    <source>
        <dbReference type="Proteomes" id="UP000180166"/>
    </source>
</evidence>
<gene>
    <name evidence="2" type="ORF">NS506_01148</name>
    <name evidence="3" type="ORF">NSK11_contig00014-0053</name>
</gene>
<proteinExistence type="predicted"/>
<feature type="chain" id="PRO_5044722383" description="Secreted protein" evidence="1">
    <location>
        <begin position="31"/>
        <end position="180"/>
    </location>
</feature>
<dbReference type="PROSITE" id="PS51257">
    <property type="entry name" value="PROKAR_LIPOPROTEIN"/>
    <property type="match status" value="1"/>
</dbReference>
<reference evidence="2 5" key="3">
    <citation type="submission" date="2016-10" db="EMBL/GenBank/DDBJ databases">
        <title>Genome sequence of Nocardia seriolae strain EM150506, isolated from Anguila japonica.</title>
        <authorList>
            <person name="Han H.-J."/>
        </authorList>
    </citation>
    <scope>NUCLEOTIDE SEQUENCE [LARGE SCALE GENOMIC DNA]</scope>
    <source>
        <strain evidence="2 5">EM150506</strain>
    </source>
</reference>
<reference evidence="4" key="1">
    <citation type="submission" date="2015-07" db="EMBL/GenBank/DDBJ databases">
        <title>Nocardia seriolae U-1 whole genome shotgun sequence.</title>
        <authorList>
            <person name="Imajoh M."/>
            <person name="Fukumoto Y."/>
            <person name="Sukeda M."/>
            <person name="Yamane J."/>
            <person name="Yamasaki K."/>
            <person name="Shimizu M."/>
            <person name="Ohnishi K."/>
            <person name="Oshima S."/>
        </authorList>
    </citation>
    <scope>NUCLEOTIDE SEQUENCE [LARGE SCALE GENOMIC DNA]</scope>
    <source>
        <strain evidence="4">U-1</strain>
    </source>
</reference>
<accession>A0ABC9YPK9</accession>
<evidence type="ECO:0008006" key="6">
    <source>
        <dbReference type="Google" id="ProtNLM"/>
    </source>
</evidence>
<reference evidence="3 4" key="2">
    <citation type="journal article" date="2016" name="Genome Announc.">
        <title>Draft Genome Sequence of Erythromycin- and Oxytetracycline-Sensitive Nocardia seriolae Strain U-1 (NBRC 110359).</title>
        <authorList>
            <person name="Imajoh M."/>
            <person name="Sukeda M."/>
            <person name="Shimizu M."/>
            <person name="Yamane J."/>
            <person name="Ohnishi K."/>
            <person name="Oshima S."/>
        </authorList>
    </citation>
    <scope>NUCLEOTIDE SEQUENCE [LARGE SCALE GENOMIC DNA]</scope>
    <source>
        <strain evidence="3 4">U-1</strain>
    </source>
</reference>
<dbReference type="Proteomes" id="UP000037179">
    <property type="component" value="Unassembled WGS sequence"/>
</dbReference>
<dbReference type="AlphaFoldDB" id="A0ABC9YPK9"/>
<feature type="signal peptide" evidence="1">
    <location>
        <begin position="1"/>
        <end position="30"/>
    </location>
</feature>
<keyword evidence="4" id="KW-1185">Reference proteome</keyword>
<dbReference type="Proteomes" id="UP000180166">
    <property type="component" value="Chromosome"/>
</dbReference>
<evidence type="ECO:0000313" key="2">
    <source>
        <dbReference type="EMBL" id="APA95221.1"/>
    </source>
</evidence>
<evidence type="ECO:0000313" key="4">
    <source>
        <dbReference type="Proteomes" id="UP000037179"/>
    </source>
</evidence>
<protein>
    <recommendedName>
        <fullName evidence="6">Secreted protein</fullName>
    </recommendedName>
</protein>
<keyword evidence="1" id="KW-0732">Signal</keyword>
<sequence>MHISRRVRRAATVAAMTTALSCAAAGVASADVVPPVSTPPIPPVSEYGRILGDSLNCQINYRIWVENDANAPRRARVNVQAVGIDTLPIGPVDSCGQWLTLRWNVAAPERLGAQKWGEQQIYLQGTHTATSPITVDADLTDIPSAGPLTLIVIAMSRPAGYIPFANWGPEASISAVYAIP</sequence>
<dbReference type="GeneID" id="93371017"/>
<dbReference type="RefSeq" id="WP_121556044.1">
    <property type="nucleotide sequence ID" value="NZ_AP017900.1"/>
</dbReference>